<name>A0AC34RTE3_9BILA</name>
<dbReference type="WBParaSite" id="JU765_v2.g9962.t1">
    <property type="protein sequence ID" value="JU765_v2.g9962.t1"/>
    <property type="gene ID" value="JU765_v2.g9962"/>
</dbReference>
<dbReference type="Proteomes" id="UP000887576">
    <property type="component" value="Unplaced"/>
</dbReference>
<protein>
    <submittedName>
        <fullName evidence="2">J domain-containing protein</fullName>
    </submittedName>
</protein>
<evidence type="ECO:0000313" key="1">
    <source>
        <dbReference type="Proteomes" id="UP000887576"/>
    </source>
</evidence>
<proteinExistence type="predicted"/>
<evidence type="ECO:0000313" key="2">
    <source>
        <dbReference type="WBParaSite" id="JU765_v2.g9962.t1"/>
    </source>
</evidence>
<reference evidence="2" key="1">
    <citation type="submission" date="2022-11" db="UniProtKB">
        <authorList>
            <consortium name="WormBaseParasite"/>
        </authorList>
    </citation>
    <scope>IDENTIFICATION</scope>
</reference>
<sequence length="248" mass="29251">MASEFDRFYSDLKSTEAEDAVLTSDQQIERLLRPGSTFLNLNPYEVLQIDPESDLETIKKKYKKLSLLIHPDRNVDNVDKAKQAFEIVKKAMETLEDPDEMARCKEMYDEARARLAIVMSEKKRKLRKEGKPDKIPEDDAAEYKKALWATVTKVFADRERKRRMLEERSLEEKRRQAEELQAAIEKRKLEEEFKKNYEETRDVRRGSWRDFVKKKQKKLEPFRGANFKPPSAKLETSSAKKPKLDSKF</sequence>
<accession>A0AC34RTE3</accession>
<organism evidence="1 2">
    <name type="scientific">Panagrolaimus sp. JU765</name>
    <dbReference type="NCBI Taxonomy" id="591449"/>
    <lineage>
        <taxon>Eukaryota</taxon>
        <taxon>Metazoa</taxon>
        <taxon>Ecdysozoa</taxon>
        <taxon>Nematoda</taxon>
        <taxon>Chromadorea</taxon>
        <taxon>Rhabditida</taxon>
        <taxon>Tylenchina</taxon>
        <taxon>Panagrolaimomorpha</taxon>
        <taxon>Panagrolaimoidea</taxon>
        <taxon>Panagrolaimidae</taxon>
        <taxon>Panagrolaimus</taxon>
    </lineage>
</organism>